<keyword evidence="10" id="KW-0902">Two-component regulatory system</keyword>
<dbReference type="RefSeq" id="WP_002595931.1">
    <property type="nucleotide sequence ID" value="NZ_KB851021.1"/>
</dbReference>
<evidence type="ECO:0000256" key="11">
    <source>
        <dbReference type="ARBA" id="ARBA00023136"/>
    </source>
</evidence>
<keyword evidence="2" id="KW-1003">Cell membrane</keyword>
<sequence>MKSGTNWGYDEKGAIEEETVKRPFVFSNFQKRILQSYLIIIVGGLVLFYTLVAVMVRESSLKTAERNQISMCIKVSQQLESFMVEMRNVGFQVMMNSRLIQDFGTFSDDKVNDNYYGDHIVDHINAVSALADINGIQRIATRISVFNKYGDYVSSGVMPQSKTYADDVLRNRMDIDGIVSRLVLNDEHIYVEGPHPDYWNSKVGYEMISLYCPLGNKIQDDMYGIIEIQQDFQKLVQTLLPGLDQDMAVLLFDSGGRCVFNSMESICPPEYYDFYYSQASGNQDSRYGFGRIKVGSRAQEQYLSAGISETSGWMAVMVRNKSSIVNVIQDIQKVIIVAIFVFMVLSAYMAYRISLKMTKPINDMIVSAQSISWSNLDMEALEDNDENEIMALNNTFKETLKRLSESMQLELGARLNALQSQMNPHFLYNTLSVISASADQQEKVERMCSRLSDMLRYSTVYEEESNSTLEDEVRHTENYLELMKDRYEENLIYDIEEAGNLDRVKVPRVILQPIVENCFKHGFGENGFPWMIHVAVTASDGHWKIHVRNNGRPFQERDLKELNEKVEGFLKGEQKKISGIGLTNTIIRLRLLYEERVEYEIYTGSDGYTCVVLKGNYK</sequence>
<organism evidence="14 15">
    <name type="scientific">[Clostridium] clostridioforme 90A8</name>
    <dbReference type="NCBI Taxonomy" id="999408"/>
    <lineage>
        <taxon>Bacteria</taxon>
        <taxon>Bacillati</taxon>
        <taxon>Bacillota</taxon>
        <taxon>Clostridia</taxon>
        <taxon>Lachnospirales</taxon>
        <taxon>Lachnospiraceae</taxon>
        <taxon>Enterocloster</taxon>
    </lineage>
</organism>
<evidence type="ECO:0000259" key="13">
    <source>
        <dbReference type="Pfam" id="PF06580"/>
    </source>
</evidence>
<comment type="caution">
    <text evidence="14">The sequence shown here is derived from an EMBL/GenBank/DDBJ whole genome shotgun (WGS) entry which is preliminary data.</text>
</comment>
<evidence type="ECO:0000256" key="10">
    <source>
        <dbReference type="ARBA" id="ARBA00023012"/>
    </source>
</evidence>
<evidence type="ECO:0000256" key="5">
    <source>
        <dbReference type="ARBA" id="ARBA00022692"/>
    </source>
</evidence>
<dbReference type="HOGENOM" id="CLU_020473_6_1_9"/>
<evidence type="ECO:0000256" key="4">
    <source>
        <dbReference type="ARBA" id="ARBA00022679"/>
    </source>
</evidence>
<dbReference type="EMBL" id="AGYR01000029">
    <property type="protein sequence ID" value="ENZ13785.1"/>
    <property type="molecule type" value="Genomic_DNA"/>
</dbReference>
<keyword evidence="4" id="KW-0808">Transferase</keyword>
<accession>A0A0E2HA14</accession>
<dbReference type="Gene3D" id="3.30.565.10">
    <property type="entry name" value="Histidine kinase-like ATPase, C-terminal domain"/>
    <property type="match status" value="1"/>
</dbReference>
<dbReference type="AlphaFoldDB" id="A0A0E2HA14"/>
<dbReference type="PANTHER" id="PTHR34220">
    <property type="entry name" value="SENSOR HISTIDINE KINASE YPDA"/>
    <property type="match status" value="1"/>
</dbReference>
<evidence type="ECO:0000256" key="1">
    <source>
        <dbReference type="ARBA" id="ARBA00004651"/>
    </source>
</evidence>
<name>A0A0E2HA14_9FIRM</name>
<dbReference type="SUPFAM" id="SSF55874">
    <property type="entry name" value="ATPase domain of HSP90 chaperone/DNA topoisomerase II/histidine kinase"/>
    <property type="match status" value="1"/>
</dbReference>
<evidence type="ECO:0000313" key="15">
    <source>
        <dbReference type="Proteomes" id="UP000013085"/>
    </source>
</evidence>
<evidence type="ECO:0000256" key="3">
    <source>
        <dbReference type="ARBA" id="ARBA00022553"/>
    </source>
</evidence>
<keyword evidence="8" id="KW-0067">ATP-binding</keyword>
<dbReference type="Proteomes" id="UP000013085">
    <property type="component" value="Unassembled WGS sequence"/>
</dbReference>
<dbReference type="InterPro" id="IPR050640">
    <property type="entry name" value="Bact_2-comp_sensor_kinase"/>
</dbReference>
<feature type="transmembrane region" description="Helical" evidence="12">
    <location>
        <begin position="37"/>
        <end position="56"/>
    </location>
</feature>
<feature type="transmembrane region" description="Helical" evidence="12">
    <location>
        <begin position="331"/>
        <end position="351"/>
    </location>
</feature>
<reference evidence="14 15" key="1">
    <citation type="submission" date="2013-01" db="EMBL/GenBank/DDBJ databases">
        <title>The Genome Sequence of Clostridium clostridioforme 90A8.</title>
        <authorList>
            <consortium name="The Broad Institute Genome Sequencing Platform"/>
            <person name="Earl A."/>
            <person name="Ward D."/>
            <person name="Feldgarden M."/>
            <person name="Gevers D."/>
            <person name="Courvalin P."/>
            <person name="Lambert T."/>
            <person name="Walker B."/>
            <person name="Young S.K."/>
            <person name="Zeng Q."/>
            <person name="Gargeya S."/>
            <person name="Fitzgerald M."/>
            <person name="Haas B."/>
            <person name="Abouelleil A."/>
            <person name="Alvarado L."/>
            <person name="Arachchi H.M."/>
            <person name="Berlin A.M."/>
            <person name="Chapman S.B."/>
            <person name="Dewar J."/>
            <person name="Goldberg J."/>
            <person name="Griggs A."/>
            <person name="Gujja S."/>
            <person name="Hansen M."/>
            <person name="Howarth C."/>
            <person name="Imamovic A."/>
            <person name="Larimer J."/>
            <person name="McCowan C."/>
            <person name="Murphy C."/>
            <person name="Neiman D."/>
            <person name="Pearson M."/>
            <person name="Priest M."/>
            <person name="Roberts A."/>
            <person name="Saif S."/>
            <person name="Shea T."/>
            <person name="Sisk P."/>
            <person name="Sykes S."/>
            <person name="Wortman J."/>
            <person name="Nusbaum C."/>
            <person name="Birren B."/>
        </authorList>
    </citation>
    <scope>NUCLEOTIDE SEQUENCE [LARGE SCALE GENOMIC DNA]</scope>
    <source>
        <strain evidence="14 15">90A8</strain>
    </source>
</reference>
<keyword evidence="7" id="KW-0418">Kinase</keyword>
<evidence type="ECO:0000256" key="7">
    <source>
        <dbReference type="ARBA" id="ARBA00022777"/>
    </source>
</evidence>
<dbReference type="GO" id="GO:0000155">
    <property type="term" value="F:phosphorelay sensor kinase activity"/>
    <property type="evidence" value="ECO:0007669"/>
    <property type="project" value="InterPro"/>
</dbReference>
<evidence type="ECO:0000256" key="6">
    <source>
        <dbReference type="ARBA" id="ARBA00022741"/>
    </source>
</evidence>
<keyword evidence="9 12" id="KW-1133">Transmembrane helix</keyword>
<dbReference type="PANTHER" id="PTHR34220:SF11">
    <property type="entry name" value="SENSOR PROTEIN KINASE HPTS"/>
    <property type="match status" value="1"/>
</dbReference>
<dbReference type="Pfam" id="PF06580">
    <property type="entry name" value="His_kinase"/>
    <property type="match status" value="1"/>
</dbReference>
<evidence type="ECO:0000256" key="12">
    <source>
        <dbReference type="SAM" id="Phobius"/>
    </source>
</evidence>
<keyword evidence="11 12" id="KW-0472">Membrane</keyword>
<evidence type="ECO:0000313" key="14">
    <source>
        <dbReference type="EMBL" id="ENZ13785.1"/>
    </source>
</evidence>
<dbReference type="InterPro" id="IPR036890">
    <property type="entry name" value="HATPase_C_sf"/>
</dbReference>
<comment type="subcellular location">
    <subcellularLocation>
        <location evidence="1">Cell membrane</location>
        <topology evidence="1">Multi-pass membrane protein</topology>
    </subcellularLocation>
</comment>
<feature type="domain" description="Signal transduction histidine kinase internal region" evidence="13">
    <location>
        <begin position="413"/>
        <end position="491"/>
    </location>
</feature>
<dbReference type="PATRIC" id="fig|999408.3.peg.2901"/>
<evidence type="ECO:0000256" key="9">
    <source>
        <dbReference type="ARBA" id="ARBA00022989"/>
    </source>
</evidence>
<evidence type="ECO:0000256" key="2">
    <source>
        <dbReference type="ARBA" id="ARBA00022475"/>
    </source>
</evidence>
<dbReference type="Gene3D" id="6.10.340.10">
    <property type="match status" value="1"/>
</dbReference>
<keyword evidence="3" id="KW-0597">Phosphoprotein</keyword>
<keyword evidence="5 12" id="KW-0812">Transmembrane</keyword>
<keyword evidence="6" id="KW-0547">Nucleotide-binding</keyword>
<gene>
    <name evidence="14" type="ORF">HMPREF1090_02680</name>
</gene>
<evidence type="ECO:0000256" key="8">
    <source>
        <dbReference type="ARBA" id="ARBA00022840"/>
    </source>
</evidence>
<dbReference type="InterPro" id="IPR010559">
    <property type="entry name" value="Sig_transdc_His_kin_internal"/>
</dbReference>
<protein>
    <recommendedName>
        <fullName evidence="13">Signal transduction histidine kinase internal region domain-containing protein</fullName>
    </recommendedName>
</protein>
<dbReference type="GO" id="GO:0005524">
    <property type="term" value="F:ATP binding"/>
    <property type="evidence" value="ECO:0007669"/>
    <property type="project" value="UniProtKB-KW"/>
</dbReference>
<dbReference type="GO" id="GO:0005886">
    <property type="term" value="C:plasma membrane"/>
    <property type="evidence" value="ECO:0007669"/>
    <property type="project" value="UniProtKB-SubCell"/>
</dbReference>
<proteinExistence type="predicted"/>